<protein>
    <submittedName>
        <fullName evidence="3">Membrane protein</fullName>
    </submittedName>
</protein>
<dbReference type="PANTHER" id="PTHR30092">
    <property type="entry name" value="INNER MEMBRANE PROTEIN CRED"/>
    <property type="match status" value="1"/>
</dbReference>
<feature type="transmembrane region" description="Helical" evidence="2">
    <location>
        <begin position="410"/>
        <end position="429"/>
    </location>
</feature>
<dbReference type="NCBIfam" id="NF008712">
    <property type="entry name" value="PRK11715.1-1"/>
    <property type="match status" value="1"/>
</dbReference>
<dbReference type="Proteomes" id="UP000018511">
    <property type="component" value="Unassembled WGS sequence"/>
</dbReference>
<feature type="region of interest" description="Disordered" evidence="1">
    <location>
        <begin position="527"/>
        <end position="548"/>
    </location>
</feature>
<feature type="transmembrane region" description="Helical" evidence="2">
    <location>
        <begin position="332"/>
        <end position="350"/>
    </location>
</feature>
<dbReference type="PANTHER" id="PTHR30092:SF0">
    <property type="entry name" value="INNER MEMBRANE PROTEIN CRED"/>
    <property type="match status" value="1"/>
</dbReference>
<evidence type="ECO:0000313" key="4">
    <source>
        <dbReference type="Proteomes" id="UP000018511"/>
    </source>
</evidence>
<reference evidence="3 4" key="1">
    <citation type="submission" date="2013-10" db="EMBL/GenBank/DDBJ databases">
        <title>Whole Genome Shotgun Sequence of Pseudomonas taiwanensis SJ9.</title>
        <authorList>
            <person name="Hong S.-J."/>
            <person name="Shin J.-H."/>
        </authorList>
    </citation>
    <scope>NUCLEOTIDE SEQUENCE [LARGE SCALE GENOMIC DNA]</scope>
    <source>
        <strain evidence="3 4">SJ9</strain>
    </source>
</reference>
<feature type="transmembrane region" description="Helical" evidence="2">
    <location>
        <begin position="384"/>
        <end position="404"/>
    </location>
</feature>
<accession>V7DIG9</accession>
<evidence type="ECO:0000313" key="3">
    <source>
        <dbReference type="EMBL" id="ESW41278.1"/>
    </source>
</evidence>
<dbReference type="InterPro" id="IPR010364">
    <property type="entry name" value="Uncharacterised_IM_CreD"/>
</dbReference>
<feature type="transmembrane region" description="Helical" evidence="2">
    <location>
        <begin position="356"/>
        <end position="377"/>
    </location>
</feature>
<keyword evidence="2" id="KW-1133">Transmembrane helix</keyword>
<dbReference type="GO" id="GO:0005886">
    <property type="term" value="C:plasma membrane"/>
    <property type="evidence" value="ECO:0007669"/>
    <property type="project" value="TreeGrafter"/>
</dbReference>
<dbReference type="PATRIC" id="fig|1388762.3.peg.268"/>
<evidence type="ECO:0000256" key="2">
    <source>
        <dbReference type="SAM" id="Phobius"/>
    </source>
</evidence>
<name>V7DIG9_9PSED</name>
<proteinExistence type="predicted"/>
<feature type="compositionally biased region" description="Polar residues" evidence="1">
    <location>
        <begin position="527"/>
        <end position="542"/>
    </location>
</feature>
<dbReference type="AlphaFoldDB" id="V7DIG9"/>
<gene>
    <name evidence="3" type="ORF">O164_01300</name>
</gene>
<keyword evidence="2" id="KW-0472">Membrane</keyword>
<dbReference type="Pfam" id="PF06123">
    <property type="entry name" value="CreD"/>
    <property type="match status" value="1"/>
</dbReference>
<keyword evidence="2" id="KW-0812">Transmembrane</keyword>
<feature type="transmembrane region" description="Helical" evidence="2">
    <location>
        <begin position="307"/>
        <end position="325"/>
    </location>
</feature>
<evidence type="ECO:0000256" key="1">
    <source>
        <dbReference type="SAM" id="MobiDB-lite"/>
    </source>
</evidence>
<organism evidence="3 4">
    <name type="scientific">Pseudomonas taiwanensis SJ9</name>
    <dbReference type="NCBI Taxonomy" id="1388762"/>
    <lineage>
        <taxon>Bacteria</taxon>
        <taxon>Pseudomonadati</taxon>
        <taxon>Pseudomonadota</taxon>
        <taxon>Gammaproteobacteria</taxon>
        <taxon>Pseudomonadales</taxon>
        <taxon>Pseudomonadaceae</taxon>
        <taxon>Pseudomonas</taxon>
    </lineage>
</organism>
<dbReference type="EMBL" id="AXUP01000007">
    <property type="protein sequence ID" value="ESW41278.1"/>
    <property type="molecule type" value="Genomic_DNA"/>
</dbReference>
<comment type="caution">
    <text evidence="3">The sequence shown here is derived from an EMBL/GenBank/DDBJ whole genome shotgun (WGS) entry which is preliminary data.</text>
</comment>
<sequence>MNKTLGFKLGMIAVLMLLLLVPLLLISGLIGERQALRDSVLRDIAQSASFDQQLSGPLLVVPYRKYQRRWIEKDGERTQETSTIAGHLYFLPETFAADLGVDTELRARGIYQARLFHAKGRISGRFKLPERWGIDKDFDDYRFDKPFLVVGISDIRGIENGLELSIGEQKVPFEAGTRLDWMRGGVHASLPGLDGLQAREFSYGFDLALQGTGQLHVVPVGRTSAVDLRANWPHPSFVGNYLPSRRDIEAHGFSAHWQTSFFATNLEDALRQCATAGQCADFSERSFGVSFVDPVDQYLKSERAIKYALLFIALTFAGFFLFEVLKNLSVHPVQYILVGVALAFFYLLLLSLSEHIGFGLAYGLSASACVLLIGFYLSHVLRSLGRGVGFAVGLAALYALLYGLLSAEDYALLMGSLLCFGLLGVFMVLTRRLDWAGWGGWHEGGQRDRAVVGSQNRAAVSFDTEVRPSRVNPLPQVRRTFRTWRYSCGSGHAREEALQATGEVATIDGRLTTSAYHAAKPGWCSRQPNSGWRKSRYPSAQATPIAARSNPDINSGKCSCSRLARLRRILSPCACSQPSQRLSTGRRKLS</sequence>